<dbReference type="Proteomes" id="UP001239462">
    <property type="component" value="Unassembled WGS sequence"/>
</dbReference>
<feature type="compositionally biased region" description="Polar residues" evidence="1">
    <location>
        <begin position="194"/>
        <end position="218"/>
    </location>
</feature>
<dbReference type="RefSeq" id="WP_289162063.1">
    <property type="nucleotide sequence ID" value="NZ_JASZZN010000002.1"/>
</dbReference>
<feature type="region of interest" description="Disordered" evidence="1">
    <location>
        <begin position="330"/>
        <end position="351"/>
    </location>
</feature>
<evidence type="ECO:0008006" key="4">
    <source>
        <dbReference type="Google" id="ProtNLM"/>
    </source>
</evidence>
<comment type="caution">
    <text evidence="2">The sequence shown here is derived from an EMBL/GenBank/DDBJ whole genome shotgun (WGS) entry which is preliminary data.</text>
</comment>
<accession>A0ABT7PCR0</accession>
<sequence>MTIVLRHLHRRARASLLAAGFAIGGAAIMGGHASAEPPNAFPFPIVDETDKNAIDQSTNQPSGRPAEITAVSDSYVLLRNDNLLVGQVLRLGNTVEIKRGDGSAIRVASAQVSLVAPSAADLYEYRKSNRFAGDVAAIHADARWYLRNDMLRQAARDALLAREVDPRGSETNRLLRQIAGRLRADMERPAPAASTIQTVSHETPIENQPTNDVTEPTSESLALPEEAIYWYQARVQPIFFNRCSGCHTKQENNERTFQIHPSSRARWAPSSTARENLVEILKFVDRDHLAASEIRVRAMDGHGGAKRTFGQENSPMMLQLDRWLASLPQTEQTNSPTTFSDAQPLSSETASHRVATAQIPFAQSAPKATPWSEPGDFQSDQIANSSDESPTWFPGEQTRDQPESSTEHVRRMPEVKNPFDPDIFNRRFHSQPPQ</sequence>
<feature type="region of interest" description="Disordered" evidence="1">
    <location>
        <begin position="189"/>
        <end position="218"/>
    </location>
</feature>
<feature type="region of interest" description="Disordered" evidence="1">
    <location>
        <begin position="363"/>
        <end position="434"/>
    </location>
</feature>
<evidence type="ECO:0000313" key="3">
    <source>
        <dbReference type="Proteomes" id="UP001239462"/>
    </source>
</evidence>
<evidence type="ECO:0000313" key="2">
    <source>
        <dbReference type="EMBL" id="MDM4014279.1"/>
    </source>
</evidence>
<organism evidence="2 3">
    <name type="scientific">Roseiconus lacunae</name>
    <dbReference type="NCBI Taxonomy" id="2605694"/>
    <lineage>
        <taxon>Bacteria</taxon>
        <taxon>Pseudomonadati</taxon>
        <taxon>Planctomycetota</taxon>
        <taxon>Planctomycetia</taxon>
        <taxon>Pirellulales</taxon>
        <taxon>Pirellulaceae</taxon>
        <taxon>Roseiconus</taxon>
    </lineage>
</organism>
<name>A0ABT7PCR0_9BACT</name>
<dbReference type="EMBL" id="JASZZN010000002">
    <property type="protein sequence ID" value="MDM4014279.1"/>
    <property type="molecule type" value="Genomic_DNA"/>
</dbReference>
<reference evidence="2 3" key="1">
    <citation type="submission" date="2023-06" db="EMBL/GenBank/DDBJ databases">
        <title>Roseiconus lacunae JC819 isolated from Gulf of Mannar region, Tamil Nadu.</title>
        <authorList>
            <person name="Pk S."/>
            <person name="Ch S."/>
            <person name="Ch V.R."/>
        </authorList>
    </citation>
    <scope>NUCLEOTIDE SEQUENCE [LARGE SCALE GENOMIC DNA]</scope>
    <source>
        <strain evidence="2 3">JC819</strain>
    </source>
</reference>
<proteinExistence type="predicted"/>
<evidence type="ECO:0000256" key="1">
    <source>
        <dbReference type="SAM" id="MobiDB-lite"/>
    </source>
</evidence>
<gene>
    <name evidence="2" type="ORF">QTN89_02475</name>
</gene>
<feature type="compositionally biased region" description="Basic and acidic residues" evidence="1">
    <location>
        <begin position="397"/>
        <end position="425"/>
    </location>
</feature>
<keyword evidence="3" id="KW-1185">Reference proteome</keyword>
<feature type="compositionally biased region" description="Polar residues" evidence="1">
    <location>
        <begin position="330"/>
        <end position="349"/>
    </location>
</feature>
<feature type="compositionally biased region" description="Polar residues" evidence="1">
    <location>
        <begin position="378"/>
        <end position="389"/>
    </location>
</feature>
<protein>
    <recommendedName>
        <fullName evidence="4">Cytochrome c domain-containing protein</fullName>
    </recommendedName>
</protein>